<evidence type="ECO:0000256" key="3">
    <source>
        <dbReference type="ARBA" id="ARBA00022617"/>
    </source>
</evidence>
<dbReference type="InterPro" id="IPR036396">
    <property type="entry name" value="Cyt_P450_sf"/>
</dbReference>
<dbReference type="EMBL" id="KK914219">
    <property type="protein sequence ID" value="KDP46409.1"/>
    <property type="molecule type" value="Genomic_DNA"/>
</dbReference>
<evidence type="ECO:0000313" key="9">
    <source>
        <dbReference type="EMBL" id="KDP46409.1"/>
    </source>
</evidence>
<dbReference type="GO" id="GO:0004497">
    <property type="term" value="F:monooxygenase activity"/>
    <property type="evidence" value="ECO:0007669"/>
    <property type="project" value="UniProtKB-KW"/>
</dbReference>
<dbReference type="PRINTS" id="PR00463">
    <property type="entry name" value="EP450I"/>
</dbReference>
<evidence type="ECO:0000256" key="8">
    <source>
        <dbReference type="SAM" id="Phobius"/>
    </source>
</evidence>
<dbReference type="InterPro" id="IPR002401">
    <property type="entry name" value="Cyt_P450_E_grp-I"/>
</dbReference>
<dbReference type="GO" id="GO:0016705">
    <property type="term" value="F:oxidoreductase activity, acting on paired donors, with incorporation or reduction of molecular oxygen"/>
    <property type="evidence" value="ECO:0007669"/>
    <property type="project" value="InterPro"/>
</dbReference>
<evidence type="ECO:0008006" key="11">
    <source>
        <dbReference type="Google" id="ProtNLM"/>
    </source>
</evidence>
<keyword evidence="8" id="KW-1133">Transmembrane helix</keyword>
<evidence type="ECO:0000256" key="5">
    <source>
        <dbReference type="ARBA" id="ARBA00023002"/>
    </source>
</evidence>
<comment type="similarity">
    <text evidence="2">Belongs to the cytochrome P450 family.</text>
</comment>
<proteinExistence type="inferred from homology"/>
<keyword evidence="10" id="KW-1185">Reference proteome</keyword>
<keyword evidence="6" id="KW-0408">Iron</keyword>
<evidence type="ECO:0000256" key="6">
    <source>
        <dbReference type="ARBA" id="ARBA00023004"/>
    </source>
</evidence>
<dbReference type="GO" id="GO:0020037">
    <property type="term" value="F:heme binding"/>
    <property type="evidence" value="ECO:0007669"/>
    <property type="project" value="InterPro"/>
</dbReference>
<dbReference type="Proteomes" id="UP000027138">
    <property type="component" value="Unassembled WGS sequence"/>
</dbReference>
<evidence type="ECO:0000256" key="2">
    <source>
        <dbReference type="ARBA" id="ARBA00010617"/>
    </source>
</evidence>
<evidence type="ECO:0000256" key="7">
    <source>
        <dbReference type="ARBA" id="ARBA00023033"/>
    </source>
</evidence>
<dbReference type="PANTHER" id="PTHR24296">
    <property type="entry name" value="CYTOCHROME P450"/>
    <property type="match status" value="1"/>
</dbReference>
<dbReference type="Gene3D" id="1.10.630.10">
    <property type="entry name" value="Cytochrome P450"/>
    <property type="match status" value="1"/>
</dbReference>
<sequence length="419" mass="48565">MGILGNGEMLVAFIFIVFLWVWFLMRSSPIVNWPVFGMIPQVLWNASHIHDFATYILQCYGGTFLFKGPWFTGFDFLLVSDPTNIHYTLSKNFSNYHKGPEFKEILEPLGDGIFAADYDSWRTQRRIIHSLFKDNRCELAIKTSIEKKILKGLFLVLENASKVGTEIDIQEVSQKFAFDNICQLVLGFDPNSLSTELLEVPVEKAFSDMEEAVLYRHLLPTSVWKLQRWLQIGKEKKLKKAWNLFADFVQQSITRKREQLSRNINQVQGEDFDLLTHFLATDDEQEDQSGILIKSNKFLGDLTLNLFAAGRDTIAASLVWFFWVVATQPCVEKNILEEMKENLQVDTKGKWRFFRFEELSKLIYLHAVICEVLRLYPPVPFNHKVSIAPDILPSGHHIPKKHEDYIFIIFNGKDERNMG</sequence>
<evidence type="ECO:0000256" key="4">
    <source>
        <dbReference type="ARBA" id="ARBA00022723"/>
    </source>
</evidence>
<keyword evidence="8" id="KW-0472">Membrane</keyword>
<reference evidence="9 10" key="1">
    <citation type="journal article" date="2014" name="PLoS ONE">
        <title>Global Analysis of Gene Expression Profiles in Physic Nut (Jatropha curcas L.) Seedlings Exposed to Salt Stress.</title>
        <authorList>
            <person name="Zhang L."/>
            <person name="Zhang C."/>
            <person name="Wu P."/>
            <person name="Chen Y."/>
            <person name="Li M."/>
            <person name="Jiang H."/>
            <person name="Wu G."/>
        </authorList>
    </citation>
    <scope>NUCLEOTIDE SEQUENCE [LARGE SCALE GENOMIC DNA]</scope>
    <source>
        <strain evidence="10">cv. GZQX0401</strain>
        <tissue evidence="9">Young leaves</tissue>
    </source>
</reference>
<evidence type="ECO:0000256" key="1">
    <source>
        <dbReference type="ARBA" id="ARBA00001971"/>
    </source>
</evidence>
<dbReference type="Pfam" id="PF00067">
    <property type="entry name" value="p450"/>
    <property type="match status" value="1"/>
</dbReference>
<keyword evidence="8" id="KW-0812">Transmembrane</keyword>
<gene>
    <name evidence="9" type="ORF">JCGZ_10249</name>
</gene>
<evidence type="ECO:0000313" key="10">
    <source>
        <dbReference type="Proteomes" id="UP000027138"/>
    </source>
</evidence>
<dbReference type="SUPFAM" id="SSF48264">
    <property type="entry name" value="Cytochrome P450"/>
    <property type="match status" value="1"/>
</dbReference>
<dbReference type="OrthoDB" id="1470350at2759"/>
<keyword evidence="3" id="KW-0349">Heme</keyword>
<organism evidence="9 10">
    <name type="scientific">Jatropha curcas</name>
    <name type="common">Barbados nut</name>
    <dbReference type="NCBI Taxonomy" id="180498"/>
    <lineage>
        <taxon>Eukaryota</taxon>
        <taxon>Viridiplantae</taxon>
        <taxon>Streptophyta</taxon>
        <taxon>Embryophyta</taxon>
        <taxon>Tracheophyta</taxon>
        <taxon>Spermatophyta</taxon>
        <taxon>Magnoliopsida</taxon>
        <taxon>eudicotyledons</taxon>
        <taxon>Gunneridae</taxon>
        <taxon>Pentapetalae</taxon>
        <taxon>rosids</taxon>
        <taxon>fabids</taxon>
        <taxon>Malpighiales</taxon>
        <taxon>Euphorbiaceae</taxon>
        <taxon>Crotonoideae</taxon>
        <taxon>Jatropheae</taxon>
        <taxon>Jatropha</taxon>
    </lineage>
</organism>
<keyword evidence="5" id="KW-0560">Oxidoreductase</keyword>
<dbReference type="AlphaFoldDB" id="A0A067LPG0"/>
<feature type="transmembrane region" description="Helical" evidence="8">
    <location>
        <begin position="7"/>
        <end position="25"/>
    </location>
</feature>
<protein>
    <recommendedName>
        <fullName evidence="11">Cytochrome P450</fullName>
    </recommendedName>
</protein>
<dbReference type="InterPro" id="IPR001128">
    <property type="entry name" value="Cyt_P450"/>
</dbReference>
<dbReference type="GO" id="GO:0005506">
    <property type="term" value="F:iron ion binding"/>
    <property type="evidence" value="ECO:0007669"/>
    <property type="project" value="InterPro"/>
</dbReference>
<name>A0A067LPG0_JATCU</name>
<keyword evidence="7" id="KW-0503">Monooxygenase</keyword>
<keyword evidence="4" id="KW-0479">Metal-binding</keyword>
<dbReference type="STRING" id="180498.A0A067LPG0"/>
<comment type="cofactor">
    <cofactor evidence="1">
        <name>heme</name>
        <dbReference type="ChEBI" id="CHEBI:30413"/>
    </cofactor>
</comment>
<accession>A0A067LPG0</accession>